<sequence>MENNRQFELMRSAARQKLEGADPVQLSVLTGLCWDGRTFDTETLGIPIRISWPECQISPALEMWHDLTILQYLANTKGTTLMGKFLALSEFHSGGLAKGTSFDRDNDRIISRIGLHDPQAIREAAAKLGGTELQEKSDLSFLFSFLPHIPIKFNLWLPDEEFPASGKILFDASAENDLQIEAAGTVAAICLSLLERVIE</sequence>
<proteinExistence type="predicted"/>
<evidence type="ECO:0000313" key="3">
    <source>
        <dbReference type="Proteomes" id="UP001491552"/>
    </source>
</evidence>
<name>A0ABV1G6B1_9FIRM</name>
<dbReference type="RefSeq" id="WP_349135415.1">
    <property type="nucleotide sequence ID" value="NZ_JBBMFF010000182.1"/>
</dbReference>
<comment type="caution">
    <text evidence="2">The sequence shown here is derived from an EMBL/GenBank/DDBJ whole genome shotgun (WGS) entry which is preliminary data.</text>
</comment>
<reference evidence="2 3" key="1">
    <citation type="submission" date="2024-03" db="EMBL/GenBank/DDBJ databases">
        <title>Human intestinal bacterial collection.</title>
        <authorList>
            <person name="Pauvert C."/>
            <person name="Hitch T.C.A."/>
            <person name="Clavel T."/>
        </authorList>
    </citation>
    <scope>NUCLEOTIDE SEQUENCE [LARGE SCALE GENOMIC DNA]</scope>
    <source>
        <strain evidence="2 3">CLA-AA-H192</strain>
    </source>
</reference>
<gene>
    <name evidence="2" type="ORF">WMO66_05645</name>
</gene>
<organism evidence="2 3">
    <name type="scientific">Faecousia intestinalis</name>
    <dbReference type="NCBI Taxonomy" id="3133167"/>
    <lineage>
        <taxon>Bacteria</taxon>
        <taxon>Bacillati</taxon>
        <taxon>Bacillota</taxon>
        <taxon>Clostridia</taxon>
        <taxon>Eubacteriales</taxon>
        <taxon>Oscillospiraceae</taxon>
        <taxon>Faecousia</taxon>
    </lineage>
</organism>
<dbReference type="InterPro" id="IPR024264">
    <property type="entry name" value="DUF3786"/>
</dbReference>
<evidence type="ECO:0000259" key="1">
    <source>
        <dbReference type="Pfam" id="PF12654"/>
    </source>
</evidence>
<protein>
    <submittedName>
        <fullName evidence="2">DUF3786 domain-containing protein</fullName>
    </submittedName>
</protein>
<dbReference type="Proteomes" id="UP001491552">
    <property type="component" value="Unassembled WGS sequence"/>
</dbReference>
<evidence type="ECO:0000313" key="2">
    <source>
        <dbReference type="EMBL" id="MEQ2510734.1"/>
    </source>
</evidence>
<feature type="domain" description="DUF3786" evidence="1">
    <location>
        <begin position="23"/>
        <end position="187"/>
    </location>
</feature>
<accession>A0ABV1G6B1</accession>
<dbReference type="Pfam" id="PF12654">
    <property type="entry name" value="DUF3786"/>
    <property type="match status" value="1"/>
</dbReference>
<dbReference type="EMBL" id="JBBMFF010000182">
    <property type="protein sequence ID" value="MEQ2510734.1"/>
    <property type="molecule type" value="Genomic_DNA"/>
</dbReference>
<keyword evidence="3" id="KW-1185">Reference proteome</keyword>